<evidence type="ECO:0000313" key="2">
    <source>
        <dbReference type="Proteomes" id="UP000447434"/>
    </source>
</evidence>
<keyword evidence="2" id="KW-1185">Reference proteome</keyword>
<dbReference type="AlphaFoldDB" id="A0A6A4MJC1"/>
<dbReference type="Proteomes" id="UP000447434">
    <property type="component" value="Unassembled WGS sequence"/>
</dbReference>
<protein>
    <submittedName>
        <fullName evidence="1">Uncharacterized protein</fullName>
    </submittedName>
</protein>
<gene>
    <name evidence="1" type="ORF">Lalb_Chr00c03g0404421</name>
</gene>
<dbReference type="EMBL" id="WOCE01000028">
    <property type="protein sequence ID" value="KAE9584426.1"/>
    <property type="molecule type" value="Genomic_DNA"/>
</dbReference>
<proteinExistence type="predicted"/>
<sequence length="49" mass="5394">MGVNSRSSENLSAFLSLKRANFRLGESPREILGEALSLKRETSNNPQTS</sequence>
<organism evidence="1 2">
    <name type="scientific">Lupinus albus</name>
    <name type="common">White lupine</name>
    <name type="synonym">Lupinus termis</name>
    <dbReference type="NCBI Taxonomy" id="3870"/>
    <lineage>
        <taxon>Eukaryota</taxon>
        <taxon>Viridiplantae</taxon>
        <taxon>Streptophyta</taxon>
        <taxon>Embryophyta</taxon>
        <taxon>Tracheophyta</taxon>
        <taxon>Spermatophyta</taxon>
        <taxon>Magnoliopsida</taxon>
        <taxon>eudicotyledons</taxon>
        <taxon>Gunneridae</taxon>
        <taxon>Pentapetalae</taxon>
        <taxon>rosids</taxon>
        <taxon>fabids</taxon>
        <taxon>Fabales</taxon>
        <taxon>Fabaceae</taxon>
        <taxon>Papilionoideae</taxon>
        <taxon>50 kb inversion clade</taxon>
        <taxon>genistoids sensu lato</taxon>
        <taxon>core genistoids</taxon>
        <taxon>Genisteae</taxon>
        <taxon>Lupinus</taxon>
    </lineage>
</organism>
<accession>A0A6A4MJC1</accession>
<comment type="caution">
    <text evidence="1">The sequence shown here is derived from an EMBL/GenBank/DDBJ whole genome shotgun (WGS) entry which is preliminary data.</text>
</comment>
<name>A0A6A4MJC1_LUPAL</name>
<reference evidence="2" key="1">
    <citation type="journal article" date="2020" name="Nat. Commun.">
        <title>Genome sequence of the cluster root forming white lupin.</title>
        <authorList>
            <person name="Hufnagel B."/>
            <person name="Marques A."/>
            <person name="Soriano A."/>
            <person name="Marques L."/>
            <person name="Divol F."/>
            <person name="Doumas P."/>
            <person name="Sallet E."/>
            <person name="Mancinotti D."/>
            <person name="Carrere S."/>
            <person name="Marande W."/>
            <person name="Arribat S."/>
            <person name="Keller J."/>
            <person name="Huneau C."/>
            <person name="Blein T."/>
            <person name="Aime D."/>
            <person name="Laguerre M."/>
            <person name="Taylor J."/>
            <person name="Schubert V."/>
            <person name="Nelson M."/>
            <person name="Geu-Flores F."/>
            <person name="Crespi M."/>
            <person name="Gallardo-Guerrero K."/>
            <person name="Delaux P.-M."/>
            <person name="Salse J."/>
            <person name="Berges H."/>
            <person name="Guyot R."/>
            <person name="Gouzy J."/>
            <person name="Peret B."/>
        </authorList>
    </citation>
    <scope>NUCLEOTIDE SEQUENCE [LARGE SCALE GENOMIC DNA]</scope>
    <source>
        <strain evidence="2">cv. Amiga</strain>
    </source>
</reference>
<evidence type="ECO:0000313" key="1">
    <source>
        <dbReference type="EMBL" id="KAE9584426.1"/>
    </source>
</evidence>